<feature type="transmembrane region" description="Helical" evidence="2">
    <location>
        <begin position="390"/>
        <end position="414"/>
    </location>
</feature>
<organism evidence="4 5">
    <name type="scientific">Botryotinia fuckeliana (strain B05.10)</name>
    <name type="common">Noble rot fungus</name>
    <name type="synonym">Botrytis cinerea</name>
    <dbReference type="NCBI Taxonomy" id="332648"/>
    <lineage>
        <taxon>Eukaryota</taxon>
        <taxon>Fungi</taxon>
        <taxon>Dikarya</taxon>
        <taxon>Ascomycota</taxon>
        <taxon>Pezizomycotina</taxon>
        <taxon>Leotiomycetes</taxon>
        <taxon>Helotiales</taxon>
        <taxon>Sclerotiniaceae</taxon>
        <taxon>Botrytis</taxon>
    </lineage>
</organism>
<evidence type="ECO:0000256" key="2">
    <source>
        <dbReference type="SAM" id="Phobius"/>
    </source>
</evidence>
<feature type="transmembrane region" description="Helical" evidence="2">
    <location>
        <begin position="426"/>
        <end position="447"/>
    </location>
</feature>
<protein>
    <recommendedName>
        <fullName evidence="3">Acyltransferase 3 domain-containing protein</fullName>
    </recommendedName>
</protein>
<name>A0A384JGR9_BOTFB</name>
<dbReference type="OrthoDB" id="5819582at2759"/>
<dbReference type="InterPro" id="IPR050879">
    <property type="entry name" value="Acyltransferase_3"/>
</dbReference>
<gene>
    <name evidence="4" type="ORF">BCIN_05g01980</name>
</gene>
<dbReference type="GeneID" id="5428707"/>
<reference evidence="4 5" key="2">
    <citation type="journal article" date="2012" name="Eukaryot. Cell">
        <title>Genome update of Botrytis cinerea strains B05.10 and T4.</title>
        <authorList>
            <person name="Staats M."/>
            <person name="van Kan J.A."/>
        </authorList>
    </citation>
    <scope>NUCLEOTIDE SEQUENCE [LARGE SCALE GENOMIC DNA]</scope>
    <source>
        <strain evidence="4 5">B05.10</strain>
    </source>
</reference>
<evidence type="ECO:0000313" key="4">
    <source>
        <dbReference type="EMBL" id="ATZ49793.1"/>
    </source>
</evidence>
<dbReference type="KEGG" id="bfu:BCIN_05g01980"/>
<feature type="domain" description="Acyltransferase 3" evidence="3">
    <location>
        <begin position="102"/>
        <end position="487"/>
    </location>
</feature>
<sequence>MAIPESDITTAGSKHSLAEKHSTQSQWSSTSEEFDNQKSYGRGSEDAMSDETLQGMPFEEETSTMSKFHHGLKALAITLLPSPISRFCGYKVEVPTRQSPTAYLDGMRGVASFCVYLEHVAMKFHPLMFEEYGDHPYFWQLPIIRLAFSGSVMVAIFFVISGFALALRPLELIYEKDWERLYRSLSSATFRRAFRIVLPPMAVTFVIMLLTRTHVFDAKYSGTVDMDLGGPIYQETFLLQFVDWLEYVFSKLLYPYEWTVSLHNVTKSEYAAPLYTIPKELWCSFLLFITLTGLGRLRPVVRLGFTLFLIYYAFWCMRYDISCFLCGMLIAEHHVRKARSVAVPKSMSRKLMSAFGWSVVLFAGLWLASIPHIHGSYGSTTFGFQTISAIISWESNVFVVGSILIVWAISNLPLLQKIFTSPIPRYLGQISFGLYLVHWPILASWGWRLQPAIWKLTGNDTDFNHAFGFTISFICITPVVIFFGDLFWRVVDLGSIKLARKLEADLIVQTL</sequence>
<feature type="transmembrane region" description="Helical" evidence="2">
    <location>
        <begin position="351"/>
        <end position="370"/>
    </location>
</feature>
<dbReference type="Proteomes" id="UP000001798">
    <property type="component" value="Chromosome 5"/>
</dbReference>
<reference evidence="4 5" key="3">
    <citation type="journal article" date="2017" name="Mol. Plant Pathol.">
        <title>A gapless genome sequence of the fungus Botrytis cinerea.</title>
        <authorList>
            <person name="Van Kan J.A."/>
            <person name="Stassen J.H."/>
            <person name="Mosbach A."/>
            <person name="Van Der Lee T.A."/>
            <person name="Faino L."/>
            <person name="Farmer A.D."/>
            <person name="Papasotiriou D.G."/>
            <person name="Zhou S."/>
            <person name="Seidl M.F."/>
            <person name="Cottam E."/>
            <person name="Edel D."/>
            <person name="Hahn M."/>
            <person name="Schwartz D.C."/>
            <person name="Dietrich R.A."/>
            <person name="Widdison S."/>
            <person name="Scalliet G."/>
        </authorList>
    </citation>
    <scope>NUCLEOTIDE SEQUENCE [LARGE SCALE GENOMIC DNA]</scope>
    <source>
        <strain evidence="4 5">B05.10</strain>
    </source>
</reference>
<evidence type="ECO:0000259" key="3">
    <source>
        <dbReference type="Pfam" id="PF01757"/>
    </source>
</evidence>
<dbReference type="InterPro" id="IPR002656">
    <property type="entry name" value="Acyl_transf_3_dom"/>
</dbReference>
<accession>A0A384JGR9</accession>
<dbReference type="OMA" id="YHIISAF"/>
<feature type="transmembrane region" description="Helical" evidence="2">
    <location>
        <begin position="467"/>
        <end position="491"/>
    </location>
</feature>
<keyword evidence="2" id="KW-1133">Transmembrane helix</keyword>
<feature type="transmembrane region" description="Helical" evidence="2">
    <location>
        <begin position="193"/>
        <end position="211"/>
    </location>
</feature>
<keyword evidence="5" id="KW-1185">Reference proteome</keyword>
<keyword evidence="2" id="KW-0472">Membrane</keyword>
<feature type="transmembrane region" description="Helical" evidence="2">
    <location>
        <begin position="309"/>
        <end position="331"/>
    </location>
</feature>
<dbReference type="GO" id="GO:0016747">
    <property type="term" value="F:acyltransferase activity, transferring groups other than amino-acyl groups"/>
    <property type="evidence" value="ECO:0007669"/>
    <property type="project" value="InterPro"/>
</dbReference>
<keyword evidence="2" id="KW-0812">Transmembrane</keyword>
<dbReference type="EMBL" id="CP009809">
    <property type="protein sequence ID" value="ATZ49793.1"/>
    <property type="molecule type" value="Genomic_DNA"/>
</dbReference>
<evidence type="ECO:0000313" key="5">
    <source>
        <dbReference type="Proteomes" id="UP000001798"/>
    </source>
</evidence>
<dbReference type="RefSeq" id="XP_001548250.1">
    <property type="nucleotide sequence ID" value="XM_001548200.2"/>
</dbReference>
<dbReference type="VEuPathDB" id="FungiDB:Bcin05g01980"/>
<evidence type="ECO:0000256" key="1">
    <source>
        <dbReference type="SAM" id="MobiDB-lite"/>
    </source>
</evidence>
<feature type="region of interest" description="Disordered" evidence="1">
    <location>
        <begin position="1"/>
        <end position="49"/>
    </location>
</feature>
<proteinExistence type="predicted"/>
<dbReference type="PANTHER" id="PTHR23028:SF134">
    <property type="entry name" value="PUTATIVE (AFU_ORTHOLOGUE AFUA_4G08520)-RELATED"/>
    <property type="match status" value="1"/>
</dbReference>
<dbReference type="AlphaFoldDB" id="A0A384JGR9"/>
<reference evidence="4 5" key="1">
    <citation type="journal article" date="2011" name="PLoS Genet.">
        <title>Genomic analysis of the necrotrophic fungal pathogens Sclerotinia sclerotiorum and Botrytis cinerea.</title>
        <authorList>
            <person name="Amselem J."/>
            <person name="Cuomo C.A."/>
            <person name="van Kan J.A."/>
            <person name="Viaud M."/>
            <person name="Benito E.P."/>
            <person name="Couloux A."/>
            <person name="Coutinho P.M."/>
            <person name="de Vries R.P."/>
            <person name="Dyer P.S."/>
            <person name="Fillinger S."/>
            <person name="Fournier E."/>
            <person name="Gout L."/>
            <person name="Hahn M."/>
            <person name="Kohn L."/>
            <person name="Lapalu N."/>
            <person name="Plummer K.M."/>
            <person name="Pradier J.M."/>
            <person name="Quevillon E."/>
            <person name="Sharon A."/>
            <person name="Simon A."/>
            <person name="ten Have A."/>
            <person name="Tudzynski B."/>
            <person name="Tudzynski P."/>
            <person name="Wincker P."/>
            <person name="Andrew M."/>
            <person name="Anthouard V."/>
            <person name="Beever R.E."/>
            <person name="Beffa R."/>
            <person name="Benoit I."/>
            <person name="Bouzid O."/>
            <person name="Brault B."/>
            <person name="Chen Z."/>
            <person name="Choquer M."/>
            <person name="Collemare J."/>
            <person name="Cotton P."/>
            <person name="Danchin E.G."/>
            <person name="Da Silva C."/>
            <person name="Gautier A."/>
            <person name="Giraud C."/>
            <person name="Giraud T."/>
            <person name="Gonzalez C."/>
            <person name="Grossetete S."/>
            <person name="Guldener U."/>
            <person name="Henrissat B."/>
            <person name="Howlett B.J."/>
            <person name="Kodira C."/>
            <person name="Kretschmer M."/>
            <person name="Lappartient A."/>
            <person name="Leroch M."/>
            <person name="Levis C."/>
            <person name="Mauceli E."/>
            <person name="Neuveglise C."/>
            <person name="Oeser B."/>
            <person name="Pearson M."/>
            <person name="Poulain J."/>
            <person name="Poussereau N."/>
            <person name="Quesneville H."/>
            <person name="Rascle C."/>
            <person name="Schumacher J."/>
            <person name="Segurens B."/>
            <person name="Sexton A."/>
            <person name="Silva E."/>
            <person name="Sirven C."/>
            <person name="Soanes D.M."/>
            <person name="Talbot N.J."/>
            <person name="Templeton M."/>
            <person name="Yandava C."/>
            <person name="Yarden O."/>
            <person name="Zeng Q."/>
            <person name="Rollins J.A."/>
            <person name="Lebrun M.H."/>
            <person name="Dickman M."/>
        </authorList>
    </citation>
    <scope>NUCLEOTIDE SEQUENCE [LARGE SCALE GENOMIC DNA]</scope>
    <source>
        <strain evidence="4 5">B05.10</strain>
    </source>
</reference>
<dbReference type="Pfam" id="PF01757">
    <property type="entry name" value="Acyl_transf_3"/>
    <property type="match status" value="1"/>
</dbReference>
<dbReference type="PANTHER" id="PTHR23028">
    <property type="entry name" value="ACETYLTRANSFERASE"/>
    <property type="match status" value="1"/>
</dbReference>
<feature type="transmembrane region" description="Helical" evidence="2">
    <location>
        <begin position="146"/>
        <end position="167"/>
    </location>
</feature>